<feature type="region of interest" description="Disordered" evidence="2">
    <location>
        <begin position="158"/>
        <end position="181"/>
    </location>
</feature>
<evidence type="ECO:0000256" key="2">
    <source>
        <dbReference type="SAM" id="MobiDB-lite"/>
    </source>
</evidence>
<feature type="coiled-coil region" evidence="1">
    <location>
        <begin position="194"/>
        <end position="235"/>
    </location>
</feature>
<dbReference type="AlphaFoldDB" id="A0A9P8L754"/>
<keyword evidence="1" id="KW-0175">Coiled coil</keyword>
<sequence length="284" mass="32294">MSKPRNPNKAYMATFLGLDKDHFNALQDMLQLFLSKDQSMLRSLGKGNDAKTERERIFGRFIAEDADAAKILQMCRPEDNDRDDEEVKQRRKTRGLSWDYKEDKDLIFKALTVLHSWSVDRYRGVDLTDLSARWAGNIRAFKKKNPITFGAEAPPPPYSPAVVAKPPPSAKPSNPPDADRATTTRLNRVLEDMIALQEGEIEDRNDDIKALKKERDSLREENRGLRRAIDGLLEEIGWLRAQAVSAEERMGRESAVRDRQEIDVLTRGTSDLTDVLDCLRAANI</sequence>
<dbReference type="Proteomes" id="UP000750711">
    <property type="component" value="Unassembled WGS sequence"/>
</dbReference>
<protein>
    <submittedName>
        <fullName evidence="3">Uncharacterized protein</fullName>
    </submittedName>
</protein>
<evidence type="ECO:0000313" key="3">
    <source>
        <dbReference type="EMBL" id="KAH0552822.1"/>
    </source>
</evidence>
<evidence type="ECO:0000313" key="4">
    <source>
        <dbReference type="Proteomes" id="UP000750711"/>
    </source>
</evidence>
<proteinExistence type="predicted"/>
<keyword evidence="4" id="KW-1185">Reference proteome</keyword>
<organism evidence="3 4">
    <name type="scientific">Trichoglossum hirsutum</name>
    <dbReference type="NCBI Taxonomy" id="265104"/>
    <lineage>
        <taxon>Eukaryota</taxon>
        <taxon>Fungi</taxon>
        <taxon>Dikarya</taxon>
        <taxon>Ascomycota</taxon>
        <taxon>Pezizomycotina</taxon>
        <taxon>Geoglossomycetes</taxon>
        <taxon>Geoglossales</taxon>
        <taxon>Geoglossaceae</taxon>
        <taxon>Trichoglossum</taxon>
    </lineage>
</organism>
<comment type="caution">
    <text evidence="3">The sequence shown here is derived from an EMBL/GenBank/DDBJ whole genome shotgun (WGS) entry which is preliminary data.</text>
</comment>
<gene>
    <name evidence="3" type="ORF">GP486_006977</name>
</gene>
<dbReference type="EMBL" id="JAGHQM010001763">
    <property type="protein sequence ID" value="KAH0552822.1"/>
    <property type="molecule type" value="Genomic_DNA"/>
</dbReference>
<feature type="compositionally biased region" description="Pro residues" evidence="2">
    <location>
        <begin position="158"/>
        <end position="175"/>
    </location>
</feature>
<accession>A0A9P8L754</accession>
<name>A0A9P8L754_9PEZI</name>
<reference evidence="3" key="1">
    <citation type="submission" date="2021-03" db="EMBL/GenBank/DDBJ databases">
        <title>Comparative genomics and phylogenomic investigation of the class Geoglossomycetes provide insights into ecological specialization and systematics.</title>
        <authorList>
            <person name="Melie T."/>
            <person name="Pirro S."/>
            <person name="Miller A.N."/>
            <person name="Quandt A."/>
        </authorList>
    </citation>
    <scope>NUCLEOTIDE SEQUENCE</scope>
    <source>
        <strain evidence="3">CAQ_001_2017</strain>
    </source>
</reference>
<evidence type="ECO:0000256" key="1">
    <source>
        <dbReference type="SAM" id="Coils"/>
    </source>
</evidence>